<feature type="transmembrane region" description="Helical" evidence="8">
    <location>
        <begin position="379"/>
        <end position="399"/>
    </location>
</feature>
<feature type="transmembrane region" description="Helical" evidence="8">
    <location>
        <begin position="140"/>
        <end position="159"/>
    </location>
</feature>
<dbReference type="Pfam" id="PF13231">
    <property type="entry name" value="PMT_2"/>
    <property type="match status" value="1"/>
</dbReference>
<dbReference type="GO" id="GO:0005886">
    <property type="term" value="C:plasma membrane"/>
    <property type="evidence" value="ECO:0007669"/>
    <property type="project" value="UniProtKB-SubCell"/>
</dbReference>
<keyword evidence="3 10" id="KW-0328">Glycosyltransferase</keyword>
<feature type="transmembrane region" description="Helical" evidence="8">
    <location>
        <begin position="279"/>
        <end position="297"/>
    </location>
</feature>
<sequence length="598" mass="66957">MPQIEIKELESTPITRLEFITVVILFLLGGSFRCLFLSETAIEHFDEGVYASNLWFTPEQGAEYPGRYFYAPPLLPFLIEWSMVFLGSGSWGTFLPSLLSGILTVPLAWWVARNWFGPAAGLVALTLASLSDLHLLYSRAALTDVLLGFYLLLSVYLIWKSYLSRDWKWPVLAGLTIGAGWATKYNGWLPLAVGLSGMLPWLFIYRRQLNSKTSYFLRWGVIACIAFLVWLPVLMGLQKWGGYSVVAANHSRYVVGFSGWLDSFSRQVDNHKLLEGTPGYIGIGLVCLVLCLLLHMLKVQQQLVFHTRSETDRSTWNAIVVGVSAALPLIAVYIFGVSPTLAVMGFLGILMQLFFASQHIVQKQSETDKLDSESLKRSLAAWLLAAWFCGLFLATPLYYPYPRLTIPWTISAWLGSAALAGWIEQRGTSSLFSFLSDKEKKRSSFIPAISVGMILIITLCIMPWSVVAWQPRNGLAEVSQNVLTDIRAETGAGVSDSILYIYAEPGLFFHLKAQGHSLTGPVADFEFLNSLPNSMPVYLLTGPHAAADADFQKKFQQLRDHFELVKSYDYSPSLLVRLNQAHLNNETEIEPIMLYRTK</sequence>
<evidence type="ECO:0000256" key="4">
    <source>
        <dbReference type="ARBA" id="ARBA00022679"/>
    </source>
</evidence>
<feature type="transmembrane region" description="Helical" evidence="8">
    <location>
        <begin position="84"/>
        <end position="109"/>
    </location>
</feature>
<evidence type="ECO:0000313" key="10">
    <source>
        <dbReference type="EMBL" id="QDU07294.1"/>
    </source>
</evidence>
<evidence type="ECO:0000313" key="11">
    <source>
        <dbReference type="Proteomes" id="UP000318384"/>
    </source>
</evidence>
<protein>
    <submittedName>
        <fullName evidence="10">Dolichyl-phosphate-mannose-protein mannosyltransferase</fullName>
    </submittedName>
</protein>
<keyword evidence="11" id="KW-1185">Reference proteome</keyword>
<proteinExistence type="predicted"/>
<dbReference type="EMBL" id="CP037422">
    <property type="protein sequence ID" value="QDU07294.1"/>
    <property type="molecule type" value="Genomic_DNA"/>
</dbReference>
<dbReference type="RefSeq" id="WP_145171125.1">
    <property type="nucleotide sequence ID" value="NZ_CP037422.1"/>
</dbReference>
<reference evidence="10 11" key="1">
    <citation type="submission" date="2019-03" db="EMBL/GenBank/DDBJ databases">
        <title>Deep-cultivation of Planctomycetes and their phenomic and genomic characterization uncovers novel biology.</title>
        <authorList>
            <person name="Wiegand S."/>
            <person name="Jogler M."/>
            <person name="Boedeker C."/>
            <person name="Pinto D."/>
            <person name="Vollmers J."/>
            <person name="Rivas-Marin E."/>
            <person name="Kohn T."/>
            <person name="Peeters S.H."/>
            <person name="Heuer A."/>
            <person name="Rast P."/>
            <person name="Oberbeckmann S."/>
            <person name="Bunk B."/>
            <person name="Jeske O."/>
            <person name="Meyerdierks A."/>
            <person name="Storesund J.E."/>
            <person name="Kallscheuer N."/>
            <person name="Luecker S."/>
            <person name="Lage O.M."/>
            <person name="Pohl T."/>
            <person name="Merkel B.J."/>
            <person name="Hornburger P."/>
            <person name="Mueller R.-W."/>
            <person name="Bruemmer F."/>
            <person name="Labrenz M."/>
            <person name="Spormann A.M."/>
            <person name="Op den Camp H."/>
            <person name="Overmann J."/>
            <person name="Amann R."/>
            <person name="Jetten M.S.M."/>
            <person name="Mascher T."/>
            <person name="Medema M.H."/>
            <person name="Devos D.P."/>
            <person name="Kaster A.-K."/>
            <person name="Ovreas L."/>
            <person name="Rohde M."/>
            <person name="Galperin M.Y."/>
            <person name="Jogler C."/>
        </authorList>
    </citation>
    <scope>NUCLEOTIDE SEQUENCE [LARGE SCALE GENOMIC DNA]</scope>
    <source>
        <strain evidence="10 11">V202</strain>
    </source>
</reference>
<dbReference type="OrthoDB" id="207747at2"/>
<keyword evidence="6 8" id="KW-1133">Transmembrane helix</keyword>
<keyword evidence="7 8" id="KW-0472">Membrane</keyword>
<dbReference type="InterPro" id="IPR050297">
    <property type="entry name" value="LipidA_mod_glycosyltrf_83"/>
</dbReference>
<keyword evidence="2" id="KW-1003">Cell membrane</keyword>
<organism evidence="10 11">
    <name type="scientific">Gimesia aquarii</name>
    <dbReference type="NCBI Taxonomy" id="2527964"/>
    <lineage>
        <taxon>Bacteria</taxon>
        <taxon>Pseudomonadati</taxon>
        <taxon>Planctomycetota</taxon>
        <taxon>Planctomycetia</taxon>
        <taxon>Planctomycetales</taxon>
        <taxon>Planctomycetaceae</taxon>
        <taxon>Gimesia</taxon>
    </lineage>
</organism>
<keyword evidence="4 10" id="KW-0808">Transferase</keyword>
<feature type="transmembrane region" description="Helical" evidence="8">
    <location>
        <begin position="19"/>
        <end position="36"/>
    </location>
</feature>
<dbReference type="PANTHER" id="PTHR33908">
    <property type="entry name" value="MANNOSYLTRANSFERASE YKCB-RELATED"/>
    <property type="match status" value="1"/>
</dbReference>
<name>A0A517WPX4_9PLAN</name>
<dbReference type="PANTHER" id="PTHR33908:SF11">
    <property type="entry name" value="MEMBRANE PROTEIN"/>
    <property type="match status" value="1"/>
</dbReference>
<accession>A0A517WPX4</accession>
<feature type="transmembrane region" description="Helical" evidence="8">
    <location>
        <begin position="405"/>
        <end position="423"/>
    </location>
</feature>
<feature type="transmembrane region" description="Helical" evidence="8">
    <location>
        <begin position="444"/>
        <end position="466"/>
    </location>
</feature>
<dbReference type="InterPro" id="IPR038731">
    <property type="entry name" value="RgtA/B/C-like"/>
</dbReference>
<evidence type="ECO:0000256" key="3">
    <source>
        <dbReference type="ARBA" id="ARBA00022676"/>
    </source>
</evidence>
<evidence type="ECO:0000259" key="9">
    <source>
        <dbReference type="Pfam" id="PF13231"/>
    </source>
</evidence>
<evidence type="ECO:0000256" key="2">
    <source>
        <dbReference type="ARBA" id="ARBA00022475"/>
    </source>
</evidence>
<gene>
    <name evidence="10" type="ORF">V202x_06460</name>
</gene>
<feature type="transmembrane region" description="Helical" evidence="8">
    <location>
        <begin position="216"/>
        <end position="235"/>
    </location>
</feature>
<evidence type="ECO:0000256" key="7">
    <source>
        <dbReference type="ARBA" id="ARBA00023136"/>
    </source>
</evidence>
<feature type="transmembrane region" description="Helical" evidence="8">
    <location>
        <begin position="318"/>
        <end position="335"/>
    </location>
</feature>
<feature type="transmembrane region" description="Helical" evidence="8">
    <location>
        <begin position="341"/>
        <end position="358"/>
    </location>
</feature>
<comment type="subcellular location">
    <subcellularLocation>
        <location evidence="1">Cell membrane</location>
        <topology evidence="1">Multi-pass membrane protein</topology>
    </subcellularLocation>
</comment>
<evidence type="ECO:0000256" key="5">
    <source>
        <dbReference type="ARBA" id="ARBA00022692"/>
    </source>
</evidence>
<feature type="domain" description="Glycosyltransferase RgtA/B/C/D-like" evidence="9">
    <location>
        <begin position="72"/>
        <end position="230"/>
    </location>
</feature>
<dbReference type="GO" id="GO:0016763">
    <property type="term" value="F:pentosyltransferase activity"/>
    <property type="evidence" value="ECO:0007669"/>
    <property type="project" value="TreeGrafter"/>
</dbReference>
<dbReference type="Proteomes" id="UP000318384">
    <property type="component" value="Chromosome"/>
</dbReference>
<evidence type="ECO:0000256" key="8">
    <source>
        <dbReference type="SAM" id="Phobius"/>
    </source>
</evidence>
<dbReference type="AlphaFoldDB" id="A0A517WPX4"/>
<evidence type="ECO:0000256" key="1">
    <source>
        <dbReference type="ARBA" id="ARBA00004651"/>
    </source>
</evidence>
<keyword evidence="5 8" id="KW-0812">Transmembrane</keyword>
<evidence type="ECO:0000256" key="6">
    <source>
        <dbReference type="ARBA" id="ARBA00022989"/>
    </source>
</evidence>
<dbReference type="GO" id="GO:0009103">
    <property type="term" value="P:lipopolysaccharide biosynthetic process"/>
    <property type="evidence" value="ECO:0007669"/>
    <property type="project" value="UniProtKB-ARBA"/>
</dbReference>